<reference evidence="1 2" key="1">
    <citation type="submission" date="2021-06" db="EMBL/GenBank/DDBJ databases">
        <title>Caerostris darwini draft genome.</title>
        <authorList>
            <person name="Kono N."/>
            <person name="Arakawa K."/>
        </authorList>
    </citation>
    <scope>NUCLEOTIDE SEQUENCE [LARGE SCALE GENOMIC DNA]</scope>
</reference>
<dbReference type="AlphaFoldDB" id="A0AAV4MAQ3"/>
<accession>A0AAV4MAQ3</accession>
<name>A0AAV4MAQ3_9ARAC</name>
<sequence length="120" mass="13824">MLSKKINNPTTTPFPLTSLIKFSNNGSYRPNQTMFQEALYKRMNPASRSEHIFHGKRTPVEDKKLNLLTYPAKRDGIRERKHFLEPIRSLRNLIGLMADESFLGLDIAKPNKTAIVKRGR</sequence>
<dbReference type="EMBL" id="BPLQ01000135">
    <property type="protein sequence ID" value="GIX67889.1"/>
    <property type="molecule type" value="Genomic_DNA"/>
</dbReference>
<evidence type="ECO:0000313" key="1">
    <source>
        <dbReference type="EMBL" id="GIX67889.1"/>
    </source>
</evidence>
<comment type="caution">
    <text evidence="1">The sequence shown here is derived from an EMBL/GenBank/DDBJ whole genome shotgun (WGS) entry which is preliminary data.</text>
</comment>
<organism evidence="1 2">
    <name type="scientific">Caerostris darwini</name>
    <dbReference type="NCBI Taxonomy" id="1538125"/>
    <lineage>
        <taxon>Eukaryota</taxon>
        <taxon>Metazoa</taxon>
        <taxon>Ecdysozoa</taxon>
        <taxon>Arthropoda</taxon>
        <taxon>Chelicerata</taxon>
        <taxon>Arachnida</taxon>
        <taxon>Araneae</taxon>
        <taxon>Araneomorphae</taxon>
        <taxon>Entelegynae</taxon>
        <taxon>Araneoidea</taxon>
        <taxon>Araneidae</taxon>
        <taxon>Caerostris</taxon>
    </lineage>
</organism>
<protein>
    <submittedName>
        <fullName evidence="1">Uncharacterized protein</fullName>
    </submittedName>
</protein>
<keyword evidence="2" id="KW-1185">Reference proteome</keyword>
<evidence type="ECO:0000313" key="2">
    <source>
        <dbReference type="Proteomes" id="UP001054837"/>
    </source>
</evidence>
<dbReference type="Proteomes" id="UP001054837">
    <property type="component" value="Unassembled WGS sequence"/>
</dbReference>
<proteinExistence type="predicted"/>
<gene>
    <name evidence="1" type="ORF">CDAR_71591</name>
</gene>